<reference evidence="3" key="1">
    <citation type="submission" date="2021-05" db="EMBL/GenBank/DDBJ databases">
        <title>Energy efficiency and biological interactions define the core microbiome of deep oligotrophic groundwater.</title>
        <authorList>
            <person name="Mehrshad M."/>
            <person name="Lopez-Fernandez M."/>
            <person name="Bell E."/>
            <person name="Bernier-Latmani R."/>
            <person name="Bertilsson S."/>
            <person name="Dopson M."/>
        </authorList>
    </citation>
    <scope>NUCLEOTIDE SEQUENCE</scope>
    <source>
        <strain evidence="3">Modern_marine.mb.64</strain>
    </source>
</reference>
<organism evidence="3 4">
    <name type="scientific">Eiseniibacteriota bacterium</name>
    <dbReference type="NCBI Taxonomy" id="2212470"/>
    <lineage>
        <taxon>Bacteria</taxon>
        <taxon>Candidatus Eiseniibacteriota</taxon>
    </lineage>
</organism>
<feature type="domain" description="Methyltransferase type 11" evidence="2">
    <location>
        <begin position="44"/>
        <end position="138"/>
    </location>
</feature>
<name>A0A948RY46_UNCEI</name>
<dbReference type="PANTHER" id="PTHR44068:SF11">
    <property type="entry name" value="GERANYL DIPHOSPHATE 2-C-METHYLTRANSFERASE"/>
    <property type="match status" value="1"/>
</dbReference>
<dbReference type="AlphaFoldDB" id="A0A948RY46"/>
<evidence type="ECO:0000256" key="1">
    <source>
        <dbReference type="ARBA" id="ARBA00022679"/>
    </source>
</evidence>
<dbReference type="SUPFAM" id="SSF53335">
    <property type="entry name" value="S-adenosyl-L-methionine-dependent methyltransferases"/>
    <property type="match status" value="1"/>
</dbReference>
<evidence type="ECO:0000259" key="2">
    <source>
        <dbReference type="Pfam" id="PF08241"/>
    </source>
</evidence>
<dbReference type="EMBL" id="JAHJDP010000107">
    <property type="protein sequence ID" value="MBU2692985.1"/>
    <property type="molecule type" value="Genomic_DNA"/>
</dbReference>
<dbReference type="GO" id="GO:0008757">
    <property type="term" value="F:S-adenosylmethionine-dependent methyltransferase activity"/>
    <property type="evidence" value="ECO:0007669"/>
    <property type="project" value="InterPro"/>
</dbReference>
<dbReference type="Gene3D" id="3.40.50.150">
    <property type="entry name" value="Vaccinia Virus protein VP39"/>
    <property type="match status" value="1"/>
</dbReference>
<keyword evidence="3" id="KW-0489">Methyltransferase</keyword>
<dbReference type="Proteomes" id="UP000777784">
    <property type="component" value="Unassembled WGS sequence"/>
</dbReference>
<protein>
    <submittedName>
        <fullName evidence="3">Class I SAM-dependent methyltransferase</fullName>
    </submittedName>
</protein>
<gene>
    <name evidence="3" type="ORF">KJ970_18865</name>
</gene>
<dbReference type="InterPro" id="IPR050447">
    <property type="entry name" value="Erg6_SMT_methyltransf"/>
</dbReference>
<dbReference type="InterPro" id="IPR013216">
    <property type="entry name" value="Methyltransf_11"/>
</dbReference>
<keyword evidence="1" id="KW-0808">Transferase</keyword>
<dbReference type="CDD" id="cd02440">
    <property type="entry name" value="AdoMet_MTases"/>
    <property type="match status" value="1"/>
</dbReference>
<dbReference type="Pfam" id="PF08241">
    <property type="entry name" value="Methyltransf_11"/>
    <property type="match status" value="1"/>
</dbReference>
<evidence type="ECO:0000313" key="4">
    <source>
        <dbReference type="Proteomes" id="UP000777784"/>
    </source>
</evidence>
<comment type="caution">
    <text evidence="3">The sequence shown here is derived from an EMBL/GenBank/DDBJ whole genome shotgun (WGS) entry which is preliminary data.</text>
</comment>
<dbReference type="GO" id="GO:0032259">
    <property type="term" value="P:methylation"/>
    <property type="evidence" value="ECO:0007669"/>
    <property type="project" value="UniProtKB-KW"/>
</dbReference>
<evidence type="ECO:0000313" key="3">
    <source>
        <dbReference type="EMBL" id="MBU2692985.1"/>
    </source>
</evidence>
<dbReference type="PANTHER" id="PTHR44068">
    <property type="entry name" value="ZGC:194242"/>
    <property type="match status" value="1"/>
</dbReference>
<accession>A0A948RY46</accession>
<dbReference type="InterPro" id="IPR029063">
    <property type="entry name" value="SAM-dependent_MTases_sf"/>
</dbReference>
<proteinExistence type="predicted"/>
<sequence length="258" mass="30272">MKESTSQHWERYWRQEAQVEEIYSNEDRLLKHLLDLPLKNKWVLEVGAGSGRDSLILARNGARVVLLDYVASSFQVIRRLAEEDGAEVICVCADATRSPFRDNTFDLVFHQGLLEHFREPRDLLRDNFRITAKNGYCLADVPQKYHLYTFGKHILIALGRWFAGWETEFTPAELEHLMREHGFQVVRTYGAWFVPGLFYRGIRFMLRRSGLARLPLYPPEIWPLSAMGRRWRRILSKYRWGLYTTAMIGVLGRKIHTT</sequence>